<dbReference type="Pfam" id="PF11021">
    <property type="entry name" value="DUF2613"/>
    <property type="match status" value="1"/>
</dbReference>
<evidence type="ECO:0000313" key="2">
    <source>
        <dbReference type="EMBL" id="SFG62398.1"/>
    </source>
</evidence>
<keyword evidence="1" id="KW-1133">Transmembrane helix</keyword>
<dbReference type="AlphaFoldDB" id="A0A1I2TC56"/>
<evidence type="ECO:0000313" key="3">
    <source>
        <dbReference type="Proteomes" id="UP000199065"/>
    </source>
</evidence>
<dbReference type="STRING" id="185761.SAMN05660282_01408"/>
<organism evidence="2 3">
    <name type="scientific">Corynebacterium spheniscorum</name>
    <dbReference type="NCBI Taxonomy" id="185761"/>
    <lineage>
        <taxon>Bacteria</taxon>
        <taxon>Bacillati</taxon>
        <taxon>Actinomycetota</taxon>
        <taxon>Actinomycetes</taxon>
        <taxon>Mycobacteriales</taxon>
        <taxon>Corynebacteriaceae</taxon>
        <taxon>Corynebacterium</taxon>
    </lineage>
</organism>
<dbReference type="InterPro" id="IPR022566">
    <property type="entry name" value="DUF2613"/>
</dbReference>
<accession>A0A1I2TC56</accession>
<proteinExistence type="predicted"/>
<keyword evidence="1" id="KW-0472">Membrane</keyword>
<dbReference type="Proteomes" id="UP000199065">
    <property type="component" value="Unassembled WGS sequence"/>
</dbReference>
<name>A0A1I2TC56_9CORY</name>
<evidence type="ECO:0000256" key="1">
    <source>
        <dbReference type="SAM" id="Phobius"/>
    </source>
</evidence>
<gene>
    <name evidence="2" type="ORF">SAMN05660282_01408</name>
</gene>
<protein>
    <recommendedName>
        <fullName evidence="4">DUF2613 domain-containing protein</fullName>
    </recommendedName>
</protein>
<keyword evidence="3" id="KW-1185">Reference proteome</keyword>
<evidence type="ECO:0008006" key="4">
    <source>
        <dbReference type="Google" id="ProtNLM"/>
    </source>
</evidence>
<dbReference type="EMBL" id="FOPJ01000008">
    <property type="protein sequence ID" value="SFG62398.1"/>
    <property type="molecule type" value="Genomic_DNA"/>
</dbReference>
<keyword evidence="1" id="KW-0812">Transmembrane</keyword>
<reference evidence="2 3" key="1">
    <citation type="submission" date="2016-10" db="EMBL/GenBank/DDBJ databases">
        <authorList>
            <person name="de Groot N.N."/>
        </authorList>
    </citation>
    <scope>NUCLEOTIDE SEQUENCE [LARGE SCALE GENOMIC DNA]</scope>
    <source>
        <strain>J11</strain>
        <strain evidence="3">PG 39</strain>
    </source>
</reference>
<sequence>MAFESDSLNRRTIGPVIASAVVGVVLGVVAVFGVSLFSGQDSVPEGKALSSEEALLGGPEYGTREP</sequence>
<feature type="transmembrane region" description="Helical" evidence="1">
    <location>
        <begin position="12"/>
        <end position="37"/>
    </location>
</feature>
<dbReference type="RefSeq" id="WP_092285858.1">
    <property type="nucleotide sequence ID" value="NZ_FOPJ01000008.1"/>
</dbReference>